<keyword evidence="2" id="KW-1185">Reference proteome</keyword>
<dbReference type="Proteomes" id="UP000007881">
    <property type="component" value="Chromosome"/>
</dbReference>
<evidence type="ECO:0000313" key="2">
    <source>
        <dbReference type="Proteomes" id="UP000007881"/>
    </source>
</evidence>
<organism evidence="1 2">
    <name type="scientific">Phycisphaera mikurensis (strain NBRC 102666 / KCTC 22515 / FYK2301M01)</name>
    <dbReference type="NCBI Taxonomy" id="1142394"/>
    <lineage>
        <taxon>Bacteria</taxon>
        <taxon>Pseudomonadati</taxon>
        <taxon>Planctomycetota</taxon>
        <taxon>Phycisphaerae</taxon>
        <taxon>Phycisphaerales</taxon>
        <taxon>Phycisphaeraceae</taxon>
        <taxon>Phycisphaera</taxon>
    </lineage>
</organism>
<proteinExistence type="predicted"/>
<reference evidence="1 2" key="1">
    <citation type="submission" date="2012-02" db="EMBL/GenBank/DDBJ databases">
        <title>Complete genome sequence of Phycisphaera mikurensis NBRC 102666.</title>
        <authorList>
            <person name="Ankai A."/>
            <person name="Hosoyama A."/>
            <person name="Terui Y."/>
            <person name="Sekine M."/>
            <person name="Fukai R."/>
            <person name="Kato Y."/>
            <person name="Nakamura S."/>
            <person name="Yamada-Narita S."/>
            <person name="Kawakoshi A."/>
            <person name="Fukunaga Y."/>
            <person name="Yamazaki S."/>
            <person name="Fujita N."/>
        </authorList>
    </citation>
    <scope>NUCLEOTIDE SEQUENCE [LARGE SCALE GENOMIC DNA]</scope>
    <source>
        <strain evidence="2">NBRC 102666 / KCTC 22515 / FYK2301M01</strain>
    </source>
</reference>
<dbReference type="RefSeq" id="WP_014437882.1">
    <property type="nucleotide sequence ID" value="NC_017080.1"/>
</dbReference>
<dbReference type="Pfam" id="PF04390">
    <property type="entry name" value="LptE"/>
    <property type="match status" value="1"/>
</dbReference>
<gene>
    <name evidence="1" type="ordered locus">PSMK_25100</name>
</gene>
<dbReference type="EMBL" id="AP012338">
    <property type="protein sequence ID" value="BAM04669.1"/>
    <property type="molecule type" value="Genomic_DNA"/>
</dbReference>
<dbReference type="OrthoDB" id="270268at2"/>
<dbReference type="eggNOG" id="COG2980">
    <property type="taxonomic scope" value="Bacteria"/>
</dbReference>
<dbReference type="GO" id="GO:0043165">
    <property type="term" value="P:Gram-negative-bacterium-type cell outer membrane assembly"/>
    <property type="evidence" value="ECO:0007669"/>
    <property type="project" value="InterPro"/>
</dbReference>
<dbReference type="HOGENOM" id="CLU_114082_0_3_0"/>
<dbReference type="AlphaFoldDB" id="I0IHD1"/>
<dbReference type="GO" id="GO:0019867">
    <property type="term" value="C:outer membrane"/>
    <property type="evidence" value="ECO:0007669"/>
    <property type="project" value="InterPro"/>
</dbReference>
<protein>
    <recommendedName>
        <fullName evidence="3">Lipoprotein</fullName>
    </recommendedName>
</protein>
<name>I0IHD1_PHYMF</name>
<evidence type="ECO:0008006" key="3">
    <source>
        <dbReference type="Google" id="ProtNLM"/>
    </source>
</evidence>
<dbReference type="InterPro" id="IPR007485">
    <property type="entry name" value="LPS_assembly_LptE"/>
</dbReference>
<sequence>MILRIRGPRTFCAGIARGPRGALAAILLLAAAAALPGCGYSSRGLYPAGVQTIALPLFDNQTYERGLESDLGEALVKQVVTRTPYRVADGSVAQSTLTGTIRRAARRSLALTRTGGVPEEVEYAITVDFTWADASGRRVFSEAVGLQQVGTHAPAPGLGEPEAVAVQNAIERLAADIVDLMRSDW</sequence>
<accession>I0IHD1</accession>
<evidence type="ECO:0000313" key="1">
    <source>
        <dbReference type="EMBL" id="BAM04669.1"/>
    </source>
</evidence>
<dbReference type="KEGG" id="phm:PSMK_25100"/>
<dbReference type="Gene3D" id="3.30.160.150">
    <property type="entry name" value="Lipoprotein like domain"/>
    <property type="match status" value="1"/>
</dbReference>
<dbReference type="STRING" id="1142394.PSMK_25100"/>